<accession>A0A9D2VVW7</accession>
<feature type="domain" description="G5" evidence="3">
    <location>
        <begin position="376"/>
        <end position="455"/>
    </location>
</feature>
<reference evidence="4" key="2">
    <citation type="submission" date="2021-09" db="EMBL/GenBank/DDBJ databases">
        <authorList>
            <person name="Gilroy R."/>
        </authorList>
    </citation>
    <scope>NUCLEOTIDE SEQUENCE</scope>
    <source>
        <strain evidence="4">USAMLcec4-12693</strain>
    </source>
</reference>
<dbReference type="PANTHER" id="PTHR35788:SF1">
    <property type="entry name" value="EXPORTED PROTEIN"/>
    <property type="match status" value="1"/>
</dbReference>
<evidence type="ECO:0000256" key="1">
    <source>
        <dbReference type="ARBA" id="ARBA00022729"/>
    </source>
</evidence>
<dbReference type="Pfam" id="PF12229">
    <property type="entry name" value="PG_binding_4"/>
    <property type="match status" value="1"/>
</dbReference>
<dbReference type="PANTHER" id="PTHR35788">
    <property type="entry name" value="EXPORTED PROTEIN-RELATED"/>
    <property type="match status" value="1"/>
</dbReference>
<dbReference type="RefSeq" id="WP_094078743.1">
    <property type="nucleotide sequence ID" value="NZ_CABMJS010000015.1"/>
</dbReference>
<dbReference type="InterPro" id="IPR052913">
    <property type="entry name" value="Glycopeptide_resist_protein"/>
</dbReference>
<dbReference type="Proteomes" id="UP000813420">
    <property type="component" value="Unassembled WGS sequence"/>
</dbReference>
<keyword evidence="2" id="KW-1133">Transmembrane helix</keyword>
<gene>
    <name evidence="4" type="ORF">K8V39_00275</name>
</gene>
<evidence type="ECO:0000313" key="5">
    <source>
        <dbReference type="Proteomes" id="UP000813420"/>
    </source>
</evidence>
<dbReference type="InterPro" id="IPR022029">
    <property type="entry name" value="YoaR-like_PG-bd"/>
</dbReference>
<dbReference type="PROSITE" id="PS51109">
    <property type="entry name" value="G5"/>
    <property type="match status" value="1"/>
</dbReference>
<keyword evidence="2" id="KW-0472">Membrane</keyword>
<dbReference type="Pfam" id="PF04294">
    <property type="entry name" value="VanW"/>
    <property type="match status" value="1"/>
</dbReference>
<proteinExistence type="predicted"/>
<organism evidence="4 5">
    <name type="scientific">Merdimonas faecis</name>
    <dbReference type="NCBI Taxonomy" id="1653435"/>
    <lineage>
        <taxon>Bacteria</taxon>
        <taxon>Bacillati</taxon>
        <taxon>Bacillota</taxon>
        <taxon>Clostridia</taxon>
        <taxon>Lachnospirales</taxon>
        <taxon>Lachnospiraceae</taxon>
        <taxon>Merdimonas</taxon>
    </lineage>
</organism>
<reference evidence="4" key="1">
    <citation type="journal article" date="2021" name="PeerJ">
        <title>Extensive microbial diversity within the chicken gut microbiome revealed by metagenomics and culture.</title>
        <authorList>
            <person name="Gilroy R."/>
            <person name="Ravi A."/>
            <person name="Getino M."/>
            <person name="Pursley I."/>
            <person name="Horton D.L."/>
            <person name="Alikhan N.F."/>
            <person name="Baker D."/>
            <person name="Gharbi K."/>
            <person name="Hall N."/>
            <person name="Watson M."/>
            <person name="Adriaenssens E.M."/>
            <person name="Foster-Nyarko E."/>
            <person name="Jarju S."/>
            <person name="Secka A."/>
            <person name="Antonio M."/>
            <person name="Oren A."/>
            <person name="Chaudhuri R.R."/>
            <person name="La Ragione R."/>
            <person name="Hildebrand F."/>
            <person name="Pallen M.J."/>
        </authorList>
    </citation>
    <scope>NUCLEOTIDE SEQUENCE</scope>
    <source>
        <strain evidence="4">USAMLcec4-12693</strain>
    </source>
</reference>
<keyword evidence="1" id="KW-0732">Signal</keyword>
<evidence type="ECO:0000313" key="4">
    <source>
        <dbReference type="EMBL" id="HJH48687.1"/>
    </source>
</evidence>
<keyword evidence="2" id="KW-0812">Transmembrane</keyword>
<dbReference type="SMART" id="SM01208">
    <property type="entry name" value="G5"/>
    <property type="match status" value="1"/>
</dbReference>
<dbReference type="Pfam" id="PF07501">
    <property type="entry name" value="G5"/>
    <property type="match status" value="1"/>
</dbReference>
<dbReference type="Gene3D" id="2.20.230.10">
    <property type="entry name" value="Resuscitation-promoting factor rpfb"/>
    <property type="match status" value="1"/>
</dbReference>
<comment type="caution">
    <text evidence="4">The sequence shown here is derived from an EMBL/GenBank/DDBJ whole genome shotgun (WGS) entry which is preliminary data.</text>
</comment>
<feature type="transmembrane region" description="Helical" evidence="2">
    <location>
        <begin position="7"/>
        <end position="28"/>
    </location>
</feature>
<name>A0A9D2VVW7_9FIRM</name>
<evidence type="ECO:0000259" key="3">
    <source>
        <dbReference type="PROSITE" id="PS51109"/>
    </source>
</evidence>
<dbReference type="InterPro" id="IPR011098">
    <property type="entry name" value="G5_dom"/>
</dbReference>
<dbReference type="InterPro" id="IPR007391">
    <property type="entry name" value="Vancomycin_resist_VanW"/>
</dbReference>
<dbReference type="OrthoDB" id="9797191at2"/>
<evidence type="ECO:0000256" key="2">
    <source>
        <dbReference type="SAM" id="Phobius"/>
    </source>
</evidence>
<dbReference type="EMBL" id="DYXE01000003">
    <property type="protein sequence ID" value="HJH48687.1"/>
    <property type="molecule type" value="Genomic_DNA"/>
</dbReference>
<sequence>MKKQRAYLVCGLVFVCFFAVCGIVYGGLRHYVNRFPQNRVLQNVYIGTLDVSGMKEKEARQAVDAHHQEHLGNMVTMGVGEKSAKASLGELGLKYKDADQLVKQAMDYGKKGSVVQRLREIRGLSKEKHVVKEAMRLDPETAKAVINERAVPLTVRAENAYIERTGEGSFSVVEEKEGYTVDVEASIESMEQFIEKNWDHEDLSVDLTLVKEEPKIKAADLATIEDELGSFSTDAGGGDRWQNLSTGVGKLNGTILMPGESLSVCDATAPYDAEHGYVEAGSYENGQVVDSYGGGICQVSTTLYNAVLYAELQVDKRYPHSMLVNYVKPSRDAAIAEGILDFVFTNNYDTPIYIAGEIDAANQMRFTIYGKDTRPEGRTVEYESETLETEEYSVVYKEDAEAALGSMEYSGSPHTGTTAQLWKVVYQDGVEESREVINQSVYEKSDQIILVGTASDDPAKSKIVRDAIASQDQAQISAAISQAQSL</sequence>
<dbReference type="AlphaFoldDB" id="A0A9D2VVW7"/>
<protein>
    <submittedName>
        <fullName evidence="4">VanW family protein</fullName>
    </submittedName>
</protein>